<dbReference type="PANTHER" id="PTHR35204:SF1">
    <property type="entry name" value="ENTEROTOXIN"/>
    <property type="match status" value="1"/>
</dbReference>
<dbReference type="InterPro" id="IPR038921">
    <property type="entry name" value="YOR389W-like"/>
</dbReference>
<dbReference type="EMBL" id="KN832128">
    <property type="protein sequence ID" value="KIN93886.1"/>
    <property type="molecule type" value="Genomic_DNA"/>
</dbReference>
<feature type="signal peptide" evidence="1">
    <location>
        <begin position="1"/>
        <end position="22"/>
    </location>
</feature>
<keyword evidence="3" id="KW-1185">Reference proteome</keyword>
<dbReference type="PANTHER" id="PTHR35204">
    <property type="entry name" value="YALI0A21131P"/>
    <property type="match status" value="1"/>
</dbReference>
<organism evidence="2 3">
    <name type="scientific">Pisolithus tinctorius Marx 270</name>
    <dbReference type="NCBI Taxonomy" id="870435"/>
    <lineage>
        <taxon>Eukaryota</taxon>
        <taxon>Fungi</taxon>
        <taxon>Dikarya</taxon>
        <taxon>Basidiomycota</taxon>
        <taxon>Agaricomycotina</taxon>
        <taxon>Agaricomycetes</taxon>
        <taxon>Agaricomycetidae</taxon>
        <taxon>Boletales</taxon>
        <taxon>Sclerodermatineae</taxon>
        <taxon>Pisolithaceae</taxon>
        <taxon>Pisolithus</taxon>
    </lineage>
</organism>
<protein>
    <submittedName>
        <fullName evidence="2">Uncharacterized protein</fullName>
    </submittedName>
</protein>
<dbReference type="AlphaFoldDB" id="A0A0C3J890"/>
<name>A0A0C3J890_PISTI</name>
<evidence type="ECO:0000313" key="3">
    <source>
        <dbReference type="Proteomes" id="UP000054217"/>
    </source>
</evidence>
<keyword evidence="1" id="KW-0732">Signal</keyword>
<sequence>MHRSTILWRLLAALLGSELLSATQVPLNVVGDRGAGVANNAFDSNPTHWNFEDLHSPNATGHLVFETVHSLLQHWPNTRMRNGHTIVPGTDSTGTYLYHATNRHRVPTVPDRVAMNPEESTFFCMGPSENGCWHLTLVTILPLKVLYFDGTSAAKLVYGNMDTQDVLTWGKVLPNQTSMERERINTLCQWGSQHGLDGFIRMEMDFEAMICNFTSGLQAVSFLHLASPDPFDLPPVRESRVFLRAFESLHGGSWSNRSPGEQHVRLDLANVISFYDTDLVPSLVPARFGKERWDHRLLNIADEDIRRAKSRIEEGLARPRELSSGVDWMALIKTIVHRYADRLELTQYLLGSITWDDPGAILDAARKTQVQLRVSLMSHILLDTAPLPSKTP</sequence>
<reference evidence="3" key="2">
    <citation type="submission" date="2015-01" db="EMBL/GenBank/DDBJ databases">
        <title>Evolutionary Origins and Diversification of the Mycorrhizal Mutualists.</title>
        <authorList>
            <consortium name="DOE Joint Genome Institute"/>
            <consortium name="Mycorrhizal Genomics Consortium"/>
            <person name="Kohler A."/>
            <person name="Kuo A."/>
            <person name="Nagy L.G."/>
            <person name="Floudas D."/>
            <person name="Copeland A."/>
            <person name="Barry K.W."/>
            <person name="Cichocki N."/>
            <person name="Veneault-Fourrey C."/>
            <person name="LaButti K."/>
            <person name="Lindquist E.A."/>
            <person name="Lipzen A."/>
            <person name="Lundell T."/>
            <person name="Morin E."/>
            <person name="Murat C."/>
            <person name="Riley R."/>
            <person name="Ohm R."/>
            <person name="Sun H."/>
            <person name="Tunlid A."/>
            <person name="Henrissat B."/>
            <person name="Grigoriev I.V."/>
            <person name="Hibbett D.S."/>
            <person name="Martin F."/>
        </authorList>
    </citation>
    <scope>NUCLEOTIDE SEQUENCE [LARGE SCALE GENOMIC DNA]</scope>
    <source>
        <strain evidence="3">Marx 270</strain>
    </source>
</reference>
<dbReference type="OrthoDB" id="10261782at2759"/>
<dbReference type="STRING" id="870435.A0A0C3J890"/>
<dbReference type="InParanoid" id="A0A0C3J890"/>
<accession>A0A0C3J890</accession>
<gene>
    <name evidence="2" type="ORF">M404DRAFT_169899</name>
</gene>
<dbReference type="Proteomes" id="UP000054217">
    <property type="component" value="Unassembled WGS sequence"/>
</dbReference>
<proteinExistence type="predicted"/>
<evidence type="ECO:0000256" key="1">
    <source>
        <dbReference type="SAM" id="SignalP"/>
    </source>
</evidence>
<feature type="chain" id="PRO_5002166048" evidence="1">
    <location>
        <begin position="23"/>
        <end position="392"/>
    </location>
</feature>
<reference evidence="2 3" key="1">
    <citation type="submission" date="2014-04" db="EMBL/GenBank/DDBJ databases">
        <authorList>
            <consortium name="DOE Joint Genome Institute"/>
            <person name="Kuo A."/>
            <person name="Kohler A."/>
            <person name="Costa M.D."/>
            <person name="Nagy L.G."/>
            <person name="Floudas D."/>
            <person name="Copeland A."/>
            <person name="Barry K.W."/>
            <person name="Cichocki N."/>
            <person name="Veneault-Fourrey C."/>
            <person name="LaButti K."/>
            <person name="Lindquist E.A."/>
            <person name="Lipzen A."/>
            <person name="Lundell T."/>
            <person name="Morin E."/>
            <person name="Murat C."/>
            <person name="Sun H."/>
            <person name="Tunlid A."/>
            <person name="Henrissat B."/>
            <person name="Grigoriev I.V."/>
            <person name="Hibbett D.S."/>
            <person name="Martin F."/>
            <person name="Nordberg H.P."/>
            <person name="Cantor M.N."/>
            <person name="Hua S.X."/>
        </authorList>
    </citation>
    <scope>NUCLEOTIDE SEQUENCE [LARGE SCALE GENOMIC DNA]</scope>
    <source>
        <strain evidence="2 3">Marx 270</strain>
    </source>
</reference>
<dbReference type="HOGENOM" id="CLU_017366_2_1_1"/>
<evidence type="ECO:0000313" key="2">
    <source>
        <dbReference type="EMBL" id="KIN93886.1"/>
    </source>
</evidence>